<dbReference type="SUPFAM" id="SSF57716">
    <property type="entry name" value="Glucocorticoid receptor-like (DNA-binding domain)"/>
    <property type="match status" value="1"/>
</dbReference>
<dbReference type="SMART" id="SM00132">
    <property type="entry name" value="LIM"/>
    <property type="match status" value="1"/>
</dbReference>
<feature type="compositionally biased region" description="Polar residues" evidence="5">
    <location>
        <begin position="132"/>
        <end position="147"/>
    </location>
</feature>
<proteinExistence type="predicted"/>
<organism evidence="7">
    <name type="scientific">Equus asinus asinus</name>
    <dbReference type="NCBI Taxonomy" id="83772"/>
    <lineage>
        <taxon>Eukaryota</taxon>
        <taxon>Metazoa</taxon>
        <taxon>Chordata</taxon>
        <taxon>Craniata</taxon>
        <taxon>Vertebrata</taxon>
        <taxon>Euteleostomi</taxon>
        <taxon>Mammalia</taxon>
        <taxon>Eutheria</taxon>
        <taxon>Laurasiatheria</taxon>
        <taxon>Perissodactyla</taxon>
        <taxon>Equidae</taxon>
        <taxon>Equus</taxon>
    </lineage>
</organism>
<keyword evidence="2 4" id="KW-0862">Zinc</keyword>
<dbReference type="GO" id="GO:0008270">
    <property type="term" value="F:zinc ion binding"/>
    <property type="evidence" value="ECO:0007669"/>
    <property type="project" value="TreeGrafter"/>
</dbReference>
<evidence type="ECO:0000313" key="7">
    <source>
        <dbReference type="Ensembl" id="ENSEASP00005004318.1"/>
    </source>
</evidence>
<dbReference type="PANTHER" id="PTHR46074:SF3">
    <property type="entry name" value="CYSTEINE-RICH PROTEIN 1"/>
    <property type="match status" value="1"/>
</dbReference>
<keyword evidence="3 4" id="KW-0440">LIM domain</keyword>
<dbReference type="GO" id="GO:0008630">
    <property type="term" value="P:intrinsic apoptotic signaling pathway in response to DNA damage"/>
    <property type="evidence" value="ECO:0007669"/>
    <property type="project" value="TreeGrafter"/>
</dbReference>
<dbReference type="PANTHER" id="PTHR46074">
    <property type="entry name" value="CYSTEINE-RICH PROTEIN CRIP FAMILY MEMBER"/>
    <property type="match status" value="1"/>
</dbReference>
<accession>A0A8C4L1C9</accession>
<feature type="domain" description="LIM zinc-binding" evidence="6">
    <location>
        <begin position="3"/>
        <end position="66"/>
    </location>
</feature>
<feature type="region of interest" description="Disordered" evidence="5">
    <location>
        <begin position="125"/>
        <end position="150"/>
    </location>
</feature>
<feature type="compositionally biased region" description="Low complexity" evidence="5">
    <location>
        <begin position="210"/>
        <end position="225"/>
    </location>
</feature>
<dbReference type="InterPro" id="IPR001781">
    <property type="entry name" value="Znf_LIM"/>
</dbReference>
<evidence type="ECO:0000256" key="3">
    <source>
        <dbReference type="ARBA" id="ARBA00023038"/>
    </source>
</evidence>
<reference evidence="7" key="1">
    <citation type="submission" date="2023-03" db="UniProtKB">
        <authorList>
            <consortium name="Ensembl"/>
        </authorList>
    </citation>
    <scope>IDENTIFICATION</scope>
</reference>
<evidence type="ECO:0000256" key="2">
    <source>
        <dbReference type="ARBA" id="ARBA00022833"/>
    </source>
</evidence>
<feature type="region of interest" description="Disordered" evidence="5">
    <location>
        <begin position="210"/>
        <end position="237"/>
    </location>
</feature>
<dbReference type="PROSITE" id="PS50023">
    <property type="entry name" value="LIM_DOMAIN_2"/>
    <property type="match status" value="1"/>
</dbReference>
<dbReference type="Gene3D" id="2.10.110.10">
    <property type="entry name" value="Cysteine Rich Protein"/>
    <property type="match status" value="1"/>
</dbReference>
<dbReference type="PROSITE" id="PS00478">
    <property type="entry name" value="LIM_DOMAIN_1"/>
    <property type="match status" value="1"/>
</dbReference>
<evidence type="ECO:0000256" key="1">
    <source>
        <dbReference type="ARBA" id="ARBA00022723"/>
    </source>
</evidence>
<protein>
    <recommendedName>
        <fullName evidence="6">LIM zinc-binding domain-containing protein</fullName>
    </recommendedName>
</protein>
<evidence type="ECO:0000259" key="6">
    <source>
        <dbReference type="PROSITE" id="PS50023"/>
    </source>
</evidence>
<dbReference type="GO" id="GO:0010468">
    <property type="term" value="P:regulation of gene expression"/>
    <property type="evidence" value="ECO:0007669"/>
    <property type="project" value="TreeGrafter"/>
</dbReference>
<dbReference type="AlphaFoldDB" id="A0A8C4L1C9"/>
<dbReference type="Ensembl" id="ENSEAST00005004732.1">
    <property type="protein sequence ID" value="ENSEASP00005004318.1"/>
    <property type="gene ID" value="ENSEASG00005003269.1"/>
</dbReference>
<evidence type="ECO:0000256" key="4">
    <source>
        <dbReference type="PROSITE-ProRule" id="PRU00125"/>
    </source>
</evidence>
<dbReference type="Pfam" id="PF00412">
    <property type="entry name" value="LIM"/>
    <property type="match status" value="1"/>
</dbReference>
<evidence type="ECO:0000256" key="5">
    <source>
        <dbReference type="SAM" id="MobiDB-lite"/>
    </source>
</evidence>
<name>A0A8C4L1C9_EQUAS</name>
<sequence>MSWTCPRCQQPVFFAEKVSSLGKNWHRFCLKCERCHSVLSPGGHAEVRPGQGTQPCVCHCPPGTSPQFQPWMPTKGNLSSQLPRPLSLSCASGPHAFWGGREDSSTAPPPALALSPCPHWQFQHASPPLHLSQPNQHRTADGHTQQPILGKGLWDTGEALLGPGQPPSLCLCLAQWEAVLPQAMLWDSLRTQGGEHWRCGLLPLQLPHTHPCQHHSSQPQQLQPPEAQDWPPPGQEK</sequence>
<keyword evidence="1 4" id="KW-0479">Metal-binding</keyword>